<organism evidence="7 8">
    <name type="scientific">Candidatus Desulfovibrio kirbyi</name>
    <dbReference type="NCBI Taxonomy" id="2696086"/>
    <lineage>
        <taxon>Bacteria</taxon>
        <taxon>Pseudomonadati</taxon>
        <taxon>Thermodesulfobacteriota</taxon>
        <taxon>Desulfovibrionia</taxon>
        <taxon>Desulfovibrionales</taxon>
        <taxon>Desulfovibrionaceae</taxon>
        <taxon>Desulfovibrio</taxon>
    </lineage>
</organism>
<accession>A0A6L2R4R6</accession>
<dbReference type="PANTHER" id="PTHR35330:SF1">
    <property type="entry name" value="SIROHEME BIOSYNTHESIS PROTEIN MET8"/>
    <property type="match status" value="1"/>
</dbReference>
<dbReference type="GO" id="GO:0004325">
    <property type="term" value="F:ferrochelatase activity"/>
    <property type="evidence" value="ECO:0007669"/>
    <property type="project" value="InterPro"/>
</dbReference>
<protein>
    <recommendedName>
        <fullName evidence="2">precorrin-2 dehydrogenase</fullName>
        <ecNumber evidence="2">1.3.1.76</ecNumber>
    </recommendedName>
</protein>
<dbReference type="InterPro" id="IPR028161">
    <property type="entry name" value="Met8-like"/>
</dbReference>
<proteinExistence type="predicted"/>
<comment type="catalytic activity">
    <reaction evidence="6">
        <text>precorrin-2 + NAD(+) = sirohydrochlorin + NADH + 2 H(+)</text>
        <dbReference type="Rhea" id="RHEA:15613"/>
        <dbReference type="ChEBI" id="CHEBI:15378"/>
        <dbReference type="ChEBI" id="CHEBI:57540"/>
        <dbReference type="ChEBI" id="CHEBI:57945"/>
        <dbReference type="ChEBI" id="CHEBI:58351"/>
        <dbReference type="ChEBI" id="CHEBI:58827"/>
        <dbReference type="EC" id="1.3.1.76"/>
    </reaction>
</comment>
<evidence type="ECO:0000313" key="7">
    <source>
        <dbReference type="EMBL" id="GFH62588.1"/>
    </source>
</evidence>
<dbReference type="NCBIfam" id="TIGR01470">
    <property type="entry name" value="cysG_Nterm"/>
    <property type="match status" value="1"/>
</dbReference>
<evidence type="ECO:0000256" key="1">
    <source>
        <dbReference type="ARBA" id="ARBA00005010"/>
    </source>
</evidence>
<reference evidence="7 8" key="1">
    <citation type="journal article" date="2020" name="ISME J.">
        <title>Parallel Reductive Genome Evolution in Desulfovibrio Ectosymbionts Independently Acquired by Trichonympha Protists in the Termite Gut.</title>
        <authorList>
            <person name="Takeuchi M."/>
            <person name="Kuwahara H."/>
            <person name="Murakami T."/>
            <person name="Takahashi K."/>
            <person name="Kajitani R."/>
            <person name="Toyoda A."/>
            <person name="Itoh T."/>
            <person name="Ohkuma M."/>
            <person name="Hongoh Y."/>
        </authorList>
    </citation>
    <scope>NUCLEOTIDE SEQUENCE [LARGE SCALE GENOMIC DNA]</scope>
    <source>
        <strain evidence="7">ZnDsv-02</strain>
    </source>
</reference>
<dbReference type="GO" id="GO:0019354">
    <property type="term" value="P:siroheme biosynthetic process"/>
    <property type="evidence" value="ECO:0007669"/>
    <property type="project" value="UniProtKB-UniPathway"/>
</dbReference>
<dbReference type="EC" id="1.3.1.76" evidence="2"/>
<evidence type="ECO:0000256" key="2">
    <source>
        <dbReference type="ARBA" id="ARBA00012400"/>
    </source>
</evidence>
<dbReference type="Pfam" id="PF13241">
    <property type="entry name" value="NAD_binding_7"/>
    <property type="match status" value="1"/>
</dbReference>
<dbReference type="GO" id="GO:0043115">
    <property type="term" value="F:precorrin-2 dehydrogenase activity"/>
    <property type="evidence" value="ECO:0007669"/>
    <property type="project" value="UniProtKB-EC"/>
</dbReference>
<evidence type="ECO:0000256" key="3">
    <source>
        <dbReference type="ARBA" id="ARBA00023002"/>
    </source>
</evidence>
<sequence>MEPIAAPLYPIALSLEGRHCLLVGLGSVGLRKLSGLLPCAPASILALDTALPSPNALPLLDDSRIRFERRSCTPEDIAGKTLVFAATDNKQENARIAELCRAVGVLCNSVTTPENGSFNVLAVARKGCLVATISSDGASPALIRRWCAELEEWLVPRVRIAEVMRRLRPLVLRAEVNRRIFHDLADSPLQYCLNKSYMRDCKALFMEKLPPELHEHIAELLDDLP</sequence>
<name>A0A6L2R4R6_9BACT</name>
<dbReference type="UniPathway" id="UPA00262">
    <property type="reaction ID" value="UER00222"/>
</dbReference>
<dbReference type="InterPro" id="IPR006367">
    <property type="entry name" value="Sirohaem_synthase_N"/>
</dbReference>
<evidence type="ECO:0000256" key="5">
    <source>
        <dbReference type="ARBA" id="ARBA00023244"/>
    </source>
</evidence>
<dbReference type="Gene3D" id="3.40.50.720">
    <property type="entry name" value="NAD(P)-binding Rossmann-like Domain"/>
    <property type="match status" value="1"/>
</dbReference>
<gene>
    <name evidence="7" type="primary">cysG</name>
    <name evidence="7" type="ORF">ZNDK_0359</name>
</gene>
<evidence type="ECO:0000256" key="6">
    <source>
        <dbReference type="ARBA" id="ARBA00047561"/>
    </source>
</evidence>
<comment type="caution">
    <text evidence="7">The sequence shown here is derived from an EMBL/GenBank/DDBJ whole genome shotgun (WGS) entry which is preliminary data.</text>
</comment>
<dbReference type="Proteomes" id="UP000505077">
    <property type="component" value="Unassembled WGS sequence"/>
</dbReference>
<dbReference type="SUPFAM" id="SSF75615">
    <property type="entry name" value="Siroheme synthase middle domains-like"/>
    <property type="match status" value="1"/>
</dbReference>
<dbReference type="AlphaFoldDB" id="A0A6L2R4R6"/>
<keyword evidence="5" id="KW-0627">Porphyrin biosynthesis</keyword>
<dbReference type="Gene3D" id="3.30.160.110">
    <property type="entry name" value="Siroheme synthase, domain 2"/>
    <property type="match status" value="1"/>
</dbReference>
<dbReference type="InterPro" id="IPR036291">
    <property type="entry name" value="NAD(P)-bd_dom_sf"/>
</dbReference>
<evidence type="ECO:0000313" key="8">
    <source>
        <dbReference type="Proteomes" id="UP000505077"/>
    </source>
</evidence>
<evidence type="ECO:0000256" key="4">
    <source>
        <dbReference type="ARBA" id="ARBA00023027"/>
    </source>
</evidence>
<dbReference type="SUPFAM" id="SSF51735">
    <property type="entry name" value="NAD(P)-binding Rossmann-fold domains"/>
    <property type="match status" value="1"/>
</dbReference>
<dbReference type="PANTHER" id="PTHR35330">
    <property type="entry name" value="SIROHEME BIOSYNTHESIS PROTEIN MET8"/>
    <property type="match status" value="1"/>
</dbReference>
<keyword evidence="4" id="KW-0520">NAD</keyword>
<keyword evidence="3" id="KW-0560">Oxidoreductase</keyword>
<comment type="pathway">
    <text evidence="1">Porphyrin-containing compound metabolism; siroheme biosynthesis; sirohydrochlorin from precorrin-2: step 1/1.</text>
</comment>
<dbReference type="EMBL" id="BLLL01000003">
    <property type="protein sequence ID" value="GFH62588.1"/>
    <property type="molecule type" value="Genomic_DNA"/>
</dbReference>